<dbReference type="InterPro" id="IPR018247">
    <property type="entry name" value="EF_Hand_1_Ca_BS"/>
</dbReference>
<dbReference type="SUPFAM" id="SSF47391">
    <property type="entry name" value="Dimerization-anchoring domain of cAMP-dependent PK regulatory subunit"/>
    <property type="match status" value="1"/>
</dbReference>
<dbReference type="PANTHER" id="PTHR34524:SF6">
    <property type="entry name" value="CALCYPHOSINE LIKE"/>
    <property type="match status" value="1"/>
</dbReference>
<evidence type="ECO:0000259" key="4">
    <source>
        <dbReference type="PROSITE" id="PS50222"/>
    </source>
</evidence>
<sequence length="429" mass="47668">MSSSARYGAEVKVPPGAAGLLKDFTREVLRHQPSNDDFFAFGLDYFQQLLDREDSKGGIGHLGKDELLQVLDELFVEADTDGSGALSISEFKTVLKRADLGLSEKDALQLFAEVDMDASGEISYQEFIPLAVDMIQSMYARMDAAEMEEEALEDARQFLLHGMGKEQVMEIMLEMFRRADADGSGVLELKEFQKCLKDADIGLTKKEINILMAQCDVDNDGTISYEEFTLVAFDILAEMVKEQMFRRAPDELEDFVLAVWQDADQQSSGRLPVSVLSQALRSADLGLNRVQVHSVVGEAPVDDDGYADYVSFAPKAAGIIARLLNVDAQQQRYEAVQKIEEQMVPADFESALTAALEACDSEGTGFVRVLDLHNVLISNELPMQLTDVEINALLSCVTPDDAGFFYYPEFCEFALEILQYLQENNAVDF</sequence>
<dbReference type="SMART" id="SM00394">
    <property type="entry name" value="RIIa"/>
    <property type="match status" value="1"/>
</dbReference>
<dbReference type="Pfam" id="PF02197">
    <property type="entry name" value="RIIa"/>
    <property type="match status" value="1"/>
</dbReference>
<proteinExistence type="predicted"/>
<dbReference type="Gene3D" id="1.10.238.10">
    <property type="entry name" value="EF-hand"/>
    <property type="match status" value="3"/>
</dbReference>
<feature type="domain" description="EF-hand" evidence="4">
    <location>
        <begin position="203"/>
        <end position="238"/>
    </location>
</feature>
<feature type="domain" description="EF-hand" evidence="4">
    <location>
        <begin position="66"/>
        <end position="101"/>
    </location>
</feature>
<dbReference type="EMBL" id="HBGU01044360">
    <property type="protein sequence ID" value="CAD9477246.1"/>
    <property type="molecule type" value="Transcribed_RNA"/>
</dbReference>
<evidence type="ECO:0000256" key="3">
    <source>
        <dbReference type="ARBA" id="ARBA00022837"/>
    </source>
</evidence>
<dbReference type="AlphaFoldDB" id="A0A7S2MDC7"/>
<dbReference type="Gene3D" id="1.20.890.10">
    <property type="entry name" value="cAMP-dependent protein kinase regulatory subunit, dimerization-anchoring domain"/>
    <property type="match status" value="1"/>
</dbReference>
<organism evidence="5">
    <name type="scientific">Haptolina brevifila</name>
    <dbReference type="NCBI Taxonomy" id="156173"/>
    <lineage>
        <taxon>Eukaryota</taxon>
        <taxon>Haptista</taxon>
        <taxon>Haptophyta</taxon>
        <taxon>Prymnesiophyceae</taxon>
        <taxon>Prymnesiales</taxon>
        <taxon>Prymnesiaceae</taxon>
        <taxon>Haptolina</taxon>
    </lineage>
</organism>
<dbReference type="InterPro" id="IPR051581">
    <property type="entry name" value="Ca-bind"/>
</dbReference>
<keyword evidence="1" id="KW-0479">Metal-binding</keyword>
<dbReference type="InterPro" id="IPR003117">
    <property type="entry name" value="cAMP_dep_PK_reg_su_I/II_a/b"/>
</dbReference>
<dbReference type="SMART" id="SM00054">
    <property type="entry name" value="EFh"/>
    <property type="match status" value="4"/>
</dbReference>
<dbReference type="Pfam" id="PF13499">
    <property type="entry name" value="EF-hand_7"/>
    <property type="match status" value="2"/>
</dbReference>
<dbReference type="PROSITE" id="PS50222">
    <property type="entry name" value="EF_HAND_2"/>
    <property type="match status" value="4"/>
</dbReference>
<name>A0A7S2MDC7_9EUKA</name>
<dbReference type="CDD" id="cd00051">
    <property type="entry name" value="EFh"/>
    <property type="match status" value="1"/>
</dbReference>
<dbReference type="InterPro" id="IPR002048">
    <property type="entry name" value="EF_hand_dom"/>
</dbReference>
<gene>
    <name evidence="5" type="ORF">CBRE1094_LOCUS24164</name>
</gene>
<evidence type="ECO:0000256" key="2">
    <source>
        <dbReference type="ARBA" id="ARBA00022737"/>
    </source>
</evidence>
<reference evidence="5" key="1">
    <citation type="submission" date="2021-01" db="EMBL/GenBank/DDBJ databases">
        <authorList>
            <person name="Corre E."/>
            <person name="Pelletier E."/>
            <person name="Niang G."/>
            <person name="Scheremetjew M."/>
            <person name="Finn R."/>
            <person name="Kale V."/>
            <person name="Holt S."/>
            <person name="Cochrane G."/>
            <person name="Meng A."/>
            <person name="Brown T."/>
            <person name="Cohen L."/>
        </authorList>
    </citation>
    <scope>NUCLEOTIDE SEQUENCE</scope>
    <source>
        <strain evidence="5">UTEX LB 985</strain>
    </source>
</reference>
<keyword evidence="3" id="KW-0106">Calcium</keyword>
<keyword evidence="2" id="KW-0677">Repeat</keyword>
<feature type="domain" description="EF-hand" evidence="4">
    <location>
        <begin position="102"/>
        <end position="137"/>
    </location>
</feature>
<evidence type="ECO:0000313" key="5">
    <source>
        <dbReference type="EMBL" id="CAD9477246.1"/>
    </source>
</evidence>
<feature type="domain" description="EF-hand" evidence="4">
    <location>
        <begin position="167"/>
        <end position="202"/>
    </location>
</feature>
<evidence type="ECO:0000256" key="1">
    <source>
        <dbReference type="ARBA" id="ARBA00022723"/>
    </source>
</evidence>
<dbReference type="GO" id="GO:0005509">
    <property type="term" value="F:calcium ion binding"/>
    <property type="evidence" value="ECO:0007669"/>
    <property type="project" value="InterPro"/>
</dbReference>
<accession>A0A7S2MDC7</accession>
<dbReference type="InterPro" id="IPR011992">
    <property type="entry name" value="EF-hand-dom_pair"/>
</dbReference>
<dbReference type="SUPFAM" id="SSF47473">
    <property type="entry name" value="EF-hand"/>
    <property type="match status" value="2"/>
</dbReference>
<dbReference type="PANTHER" id="PTHR34524">
    <property type="entry name" value="CALCYPHOSIN"/>
    <property type="match status" value="1"/>
</dbReference>
<dbReference type="PROSITE" id="PS00018">
    <property type="entry name" value="EF_HAND_1"/>
    <property type="match status" value="4"/>
</dbReference>
<protein>
    <recommendedName>
        <fullName evidence="4">EF-hand domain-containing protein</fullName>
    </recommendedName>
</protein>